<dbReference type="OrthoDB" id="9803176at2"/>
<evidence type="ECO:0000313" key="18">
    <source>
        <dbReference type="Proteomes" id="UP000297762"/>
    </source>
</evidence>
<dbReference type="Gene3D" id="2.30.30.40">
    <property type="entry name" value="SH3 Domains"/>
    <property type="match status" value="1"/>
</dbReference>
<dbReference type="RefSeq" id="WP_135650677.1">
    <property type="nucleotide sequence ID" value="NZ_RQGF01000030.1"/>
</dbReference>
<keyword evidence="10" id="KW-0902">Two-component regulatory system</keyword>
<comment type="catalytic activity">
    <reaction evidence="1">
        <text>ATP + protein L-histidine = ADP + protein N-phospho-L-histidine.</text>
        <dbReference type="EC" id="2.7.13.3"/>
    </reaction>
</comment>
<dbReference type="SMART" id="SM00260">
    <property type="entry name" value="CheW"/>
    <property type="match status" value="1"/>
</dbReference>
<evidence type="ECO:0000256" key="13">
    <source>
        <dbReference type="SAM" id="MobiDB-lite"/>
    </source>
</evidence>
<dbReference type="InterPro" id="IPR037006">
    <property type="entry name" value="CheA-like_homodim_sf"/>
</dbReference>
<evidence type="ECO:0000259" key="16">
    <source>
        <dbReference type="PROSITE" id="PS50894"/>
    </source>
</evidence>
<evidence type="ECO:0000313" key="17">
    <source>
        <dbReference type="EMBL" id="TGL59462.1"/>
    </source>
</evidence>
<feature type="domain" description="Histidine kinase" evidence="14">
    <location>
        <begin position="352"/>
        <end position="559"/>
    </location>
</feature>
<dbReference type="InterPro" id="IPR036061">
    <property type="entry name" value="CheW-like_dom_sf"/>
</dbReference>
<keyword evidence="5 12" id="KW-0597">Phosphoprotein</keyword>
<dbReference type="InterPro" id="IPR005467">
    <property type="entry name" value="His_kinase_dom"/>
</dbReference>
<dbReference type="InterPro" id="IPR004105">
    <property type="entry name" value="CheA-like_dim"/>
</dbReference>
<feature type="modified residue" description="Phosphohistidine" evidence="12">
    <location>
        <position position="46"/>
    </location>
</feature>
<feature type="domain" description="HPt" evidence="16">
    <location>
        <begin position="1"/>
        <end position="103"/>
    </location>
</feature>
<name>A0A4R9K199_9LEPT</name>
<comment type="function">
    <text evidence="11">Involved in the transmission of sensory signals from the chemoreceptors to the flagellar motors. CheA is autophosphorylated; it can transfer its phosphate group to either CheB or CheY.</text>
</comment>
<dbReference type="InterPro" id="IPR036097">
    <property type="entry name" value="HisK_dim/P_sf"/>
</dbReference>
<dbReference type="SUPFAM" id="SSF55874">
    <property type="entry name" value="ATPase domain of HSP90 chaperone/DNA topoisomerase II/histidine kinase"/>
    <property type="match status" value="1"/>
</dbReference>
<dbReference type="FunFam" id="3.30.565.10:FF:000016">
    <property type="entry name" value="Chemotaxis protein CheA, putative"/>
    <property type="match status" value="1"/>
</dbReference>
<evidence type="ECO:0000256" key="6">
    <source>
        <dbReference type="ARBA" id="ARBA00022679"/>
    </source>
</evidence>
<dbReference type="PRINTS" id="PR00344">
    <property type="entry name" value="BCTRLSENSOR"/>
</dbReference>
<comment type="caution">
    <text evidence="17">The sequence shown here is derived from an EMBL/GenBank/DDBJ whole genome shotgun (WGS) entry which is preliminary data.</text>
</comment>
<dbReference type="SUPFAM" id="SSF50341">
    <property type="entry name" value="CheW-like"/>
    <property type="match status" value="1"/>
</dbReference>
<evidence type="ECO:0000256" key="11">
    <source>
        <dbReference type="ARBA" id="ARBA00035100"/>
    </source>
</evidence>
<evidence type="ECO:0000256" key="10">
    <source>
        <dbReference type="ARBA" id="ARBA00023012"/>
    </source>
</evidence>
<evidence type="ECO:0000256" key="8">
    <source>
        <dbReference type="ARBA" id="ARBA00022777"/>
    </source>
</evidence>
<dbReference type="Pfam" id="PF02895">
    <property type="entry name" value="H-kinase_dim"/>
    <property type="match status" value="1"/>
</dbReference>
<reference evidence="17" key="1">
    <citation type="journal article" date="2019" name="PLoS Negl. Trop. Dis.">
        <title>Revisiting the worldwide diversity of Leptospira species in the environment.</title>
        <authorList>
            <person name="Vincent A.T."/>
            <person name="Schiettekatte O."/>
            <person name="Bourhy P."/>
            <person name="Veyrier F.J."/>
            <person name="Picardeau M."/>
        </authorList>
    </citation>
    <scope>NUCLEOTIDE SEQUENCE [LARGE SCALE GENOMIC DNA]</scope>
    <source>
        <strain evidence="17">201702455</strain>
    </source>
</reference>
<keyword evidence="18" id="KW-1185">Reference proteome</keyword>
<feature type="region of interest" description="Disordered" evidence="13">
    <location>
        <begin position="126"/>
        <end position="155"/>
    </location>
</feature>
<evidence type="ECO:0000256" key="2">
    <source>
        <dbReference type="ARBA" id="ARBA00012438"/>
    </source>
</evidence>
<dbReference type="CDD" id="cd16916">
    <property type="entry name" value="HATPase_CheA-like"/>
    <property type="match status" value="1"/>
</dbReference>
<evidence type="ECO:0000256" key="7">
    <source>
        <dbReference type="ARBA" id="ARBA00022741"/>
    </source>
</evidence>
<dbReference type="PROSITE" id="PS50894">
    <property type="entry name" value="HPT"/>
    <property type="match status" value="1"/>
</dbReference>
<gene>
    <name evidence="17" type="ORF">EHQ64_15315</name>
</gene>
<dbReference type="Proteomes" id="UP000297762">
    <property type="component" value="Unassembled WGS sequence"/>
</dbReference>
<dbReference type="SMART" id="SM00387">
    <property type="entry name" value="HATPase_c"/>
    <property type="match status" value="1"/>
</dbReference>
<evidence type="ECO:0000256" key="3">
    <source>
        <dbReference type="ARBA" id="ARBA00021495"/>
    </source>
</evidence>
<dbReference type="EMBL" id="RQGF01000030">
    <property type="protein sequence ID" value="TGL59462.1"/>
    <property type="molecule type" value="Genomic_DNA"/>
</dbReference>
<dbReference type="Gene3D" id="3.30.565.10">
    <property type="entry name" value="Histidine kinase-like ATPase, C-terminal domain"/>
    <property type="match status" value="1"/>
</dbReference>
<dbReference type="PANTHER" id="PTHR43395:SF10">
    <property type="entry name" value="CHEMOTAXIS PROTEIN CHEA"/>
    <property type="match status" value="1"/>
</dbReference>
<keyword evidence="6" id="KW-0808">Transferase</keyword>
<dbReference type="Gene3D" id="1.20.120.160">
    <property type="entry name" value="HPT domain"/>
    <property type="match status" value="1"/>
</dbReference>
<dbReference type="InterPro" id="IPR004358">
    <property type="entry name" value="Sig_transdc_His_kin-like_C"/>
</dbReference>
<dbReference type="GO" id="GO:0005737">
    <property type="term" value="C:cytoplasm"/>
    <property type="evidence" value="ECO:0007669"/>
    <property type="project" value="InterPro"/>
</dbReference>
<proteinExistence type="predicted"/>
<evidence type="ECO:0000256" key="4">
    <source>
        <dbReference type="ARBA" id="ARBA00022500"/>
    </source>
</evidence>
<dbReference type="SUPFAM" id="SSF47226">
    <property type="entry name" value="Histidine-containing phosphotransfer domain, HPT domain"/>
    <property type="match status" value="1"/>
</dbReference>
<evidence type="ECO:0000256" key="5">
    <source>
        <dbReference type="ARBA" id="ARBA00022553"/>
    </source>
</evidence>
<evidence type="ECO:0000259" key="14">
    <source>
        <dbReference type="PROSITE" id="PS50109"/>
    </source>
</evidence>
<keyword evidence="4" id="KW-0145">Chemotaxis</keyword>
<keyword evidence="9" id="KW-0067">ATP-binding</keyword>
<dbReference type="PROSITE" id="PS50851">
    <property type="entry name" value="CHEW"/>
    <property type="match status" value="1"/>
</dbReference>
<dbReference type="AlphaFoldDB" id="A0A4R9K199"/>
<dbReference type="EC" id="2.7.13.3" evidence="2"/>
<keyword evidence="8" id="KW-0418">Kinase</keyword>
<dbReference type="PANTHER" id="PTHR43395">
    <property type="entry name" value="SENSOR HISTIDINE KINASE CHEA"/>
    <property type="match status" value="1"/>
</dbReference>
<sequence length="704" mass="78591">MDLSEIKEAFIQESLELLSGAELHLLQLEKGEFDEEAIHSMFRYVHTVKGTAGMFGYEAIEECSHELETLLDLARSGKTELDPRKIDFLLRAIDHLKKIVSDPIPSKDLEPELQSEQTKIIQEAKEFTGNASEKNKNKQASKNQEEQKISSSKTGNVNSDWQISFFPSDHIFKDGMDPYSFLKYLRSLGEIQNLYVYKTKLPDWKDWDSENCYLGYEIQLRSNSNHREIESVFSFVKDSSFLSVLPPGSSEESFYKISKEIPCGELEYFKALEIQGLNLGSPSLSSTSEIAKTESVSKKSEPDSKTQTSQIAPKLIRIDSAKVDQLVNLVGELIISEASLGRLLAQKEDSELNESAELLARLVGEIRETAMALRMVPIGELFEKYRRTVRDISMELGKEVDFEILGGETELDRSVIEKINDPIVHILRNALDHGIEPSQDRVNAGKAQKGKLKIQASHSTGSISIEISDDGKGINHEKIRQKAIEKGIIDAAQTLNEQEIFNLIFQPGFSTAESVTSLSGRGVGMDVVLRNIESLRGSVNVQSEFGKGSVFSIRLPLTLAIIDGFLVRACDSYFVVPMDWVRETMESELQLLPEEISGSINLRGEVLPILHLGRFLGLPDPDEGRQNILVLEHDGRNFGVLVHELLGEIQSVIKPLNEIFKGIQCISGTSVLGTGNIAFILDVPGLHSLLKMQRTNLRDRTAAR</sequence>
<keyword evidence="7" id="KW-0547">Nucleotide-binding</keyword>
<organism evidence="17 18">
    <name type="scientific">Leptospira sarikeiensis</name>
    <dbReference type="NCBI Taxonomy" id="2484943"/>
    <lineage>
        <taxon>Bacteria</taxon>
        <taxon>Pseudomonadati</taxon>
        <taxon>Spirochaetota</taxon>
        <taxon>Spirochaetia</taxon>
        <taxon>Leptospirales</taxon>
        <taxon>Leptospiraceae</taxon>
        <taxon>Leptospira</taxon>
    </lineage>
</organism>
<protein>
    <recommendedName>
        <fullName evidence="3">Chemotaxis protein CheA</fullName>
        <ecNumber evidence="2">2.7.13.3</ecNumber>
    </recommendedName>
</protein>
<feature type="domain" description="CheW-like" evidence="15">
    <location>
        <begin position="561"/>
        <end position="692"/>
    </location>
</feature>
<dbReference type="InterPro" id="IPR051315">
    <property type="entry name" value="Bact_Chemotaxis_CheA"/>
</dbReference>
<dbReference type="InterPro" id="IPR003594">
    <property type="entry name" value="HATPase_dom"/>
</dbReference>
<dbReference type="InterPro" id="IPR036641">
    <property type="entry name" value="HPT_dom_sf"/>
</dbReference>
<evidence type="ECO:0000256" key="1">
    <source>
        <dbReference type="ARBA" id="ARBA00000085"/>
    </source>
</evidence>
<dbReference type="SMART" id="SM01231">
    <property type="entry name" value="H-kinase_dim"/>
    <property type="match status" value="1"/>
</dbReference>
<dbReference type="SUPFAM" id="SSF47384">
    <property type="entry name" value="Homodimeric domain of signal transducing histidine kinase"/>
    <property type="match status" value="1"/>
</dbReference>
<evidence type="ECO:0000259" key="15">
    <source>
        <dbReference type="PROSITE" id="PS50851"/>
    </source>
</evidence>
<dbReference type="GO" id="GO:0006935">
    <property type="term" value="P:chemotaxis"/>
    <property type="evidence" value="ECO:0007669"/>
    <property type="project" value="UniProtKB-KW"/>
</dbReference>
<dbReference type="CDD" id="cd00088">
    <property type="entry name" value="HPT"/>
    <property type="match status" value="1"/>
</dbReference>
<dbReference type="Pfam" id="PF01627">
    <property type="entry name" value="Hpt"/>
    <property type="match status" value="1"/>
</dbReference>
<dbReference type="SMART" id="SM00073">
    <property type="entry name" value="HPT"/>
    <property type="match status" value="1"/>
</dbReference>
<dbReference type="Gene3D" id="1.10.287.560">
    <property type="entry name" value="Histidine kinase CheA-like, homodimeric domain"/>
    <property type="match status" value="1"/>
</dbReference>
<dbReference type="Pfam" id="PF01584">
    <property type="entry name" value="CheW"/>
    <property type="match status" value="1"/>
</dbReference>
<accession>A0A4R9K199</accession>
<dbReference type="Pfam" id="PF02518">
    <property type="entry name" value="HATPase_c"/>
    <property type="match status" value="1"/>
</dbReference>
<evidence type="ECO:0000256" key="12">
    <source>
        <dbReference type="PROSITE-ProRule" id="PRU00110"/>
    </source>
</evidence>
<dbReference type="GO" id="GO:0000155">
    <property type="term" value="F:phosphorelay sensor kinase activity"/>
    <property type="evidence" value="ECO:0007669"/>
    <property type="project" value="InterPro"/>
</dbReference>
<dbReference type="InterPro" id="IPR036890">
    <property type="entry name" value="HATPase_C_sf"/>
</dbReference>
<evidence type="ECO:0000256" key="9">
    <source>
        <dbReference type="ARBA" id="ARBA00022840"/>
    </source>
</evidence>
<dbReference type="GO" id="GO:0005524">
    <property type="term" value="F:ATP binding"/>
    <property type="evidence" value="ECO:0007669"/>
    <property type="project" value="UniProtKB-KW"/>
</dbReference>
<dbReference type="PROSITE" id="PS50109">
    <property type="entry name" value="HIS_KIN"/>
    <property type="match status" value="1"/>
</dbReference>
<dbReference type="InterPro" id="IPR002545">
    <property type="entry name" value="CheW-lke_dom"/>
</dbReference>
<dbReference type="InterPro" id="IPR008207">
    <property type="entry name" value="Sig_transdc_His_kin_Hpt_dom"/>
</dbReference>